<proteinExistence type="predicted"/>
<sequence>MNTLNYNDQEKAVLTAALTEFRVLLGKPEPVSMGDGMPTHYPPTFKATIIVAEICDGLLDKMEASATITVCSRDGEERLPFHAVGVIHGSALTEQQSREFKRNIKSTAGCVGYVAQFEEDKQPAAAKPEAADTKIQFSDEPVRATARKYPPKETRERVAVDTSTPEERL</sequence>
<evidence type="ECO:0008006" key="4">
    <source>
        <dbReference type="Google" id="ProtNLM"/>
    </source>
</evidence>
<keyword evidence="3" id="KW-1185">Reference proteome</keyword>
<dbReference type="EMBL" id="JAFMYW010000001">
    <property type="protein sequence ID" value="MBO0947532.1"/>
    <property type="molecule type" value="Genomic_DNA"/>
</dbReference>
<name>A0ABS3JC14_9BACT</name>
<dbReference type="RefSeq" id="WP_207327440.1">
    <property type="nucleotide sequence ID" value="NZ_JAFMYW010000001.1"/>
</dbReference>
<protein>
    <recommendedName>
        <fullName evidence="4">Single-stranded DNA-binding protein</fullName>
    </recommendedName>
</protein>
<reference evidence="2 3" key="1">
    <citation type="submission" date="2021-03" db="EMBL/GenBank/DDBJ databases">
        <title>Fibrella sp. HMF5405 genome sequencing and assembly.</title>
        <authorList>
            <person name="Kang H."/>
            <person name="Kim H."/>
            <person name="Bae S."/>
            <person name="Joh K."/>
        </authorList>
    </citation>
    <scope>NUCLEOTIDE SEQUENCE [LARGE SCALE GENOMIC DNA]</scope>
    <source>
        <strain evidence="2 3">HMF5405</strain>
    </source>
</reference>
<gene>
    <name evidence="2" type="ORF">J2I46_03000</name>
</gene>
<accession>A0ABS3JC14</accession>
<feature type="region of interest" description="Disordered" evidence="1">
    <location>
        <begin position="124"/>
        <end position="169"/>
    </location>
</feature>
<evidence type="ECO:0000313" key="3">
    <source>
        <dbReference type="Proteomes" id="UP000664628"/>
    </source>
</evidence>
<evidence type="ECO:0000313" key="2">
    <source>
        <dbReference type="EMBL" id="MBO0947532.1"/>
    </source>
</evidence>
<dbReference type="Proteomes" id="UP000664628">
    <property type="component" value="Unassembled WGS sequence"/>
</dbReference>
<evidence type="ECO:0000256" key="1">
    <source>
        <dbReference type="SAM" id="MobiDB-lite"/>
    </source>
</evidence>
<comment type="caution">
    <text evidence="2">The sequence shown here is derived from an EMBL/GenBank/DDBJ whole genome shotgun (WGS) entry which is preliminary data.</text>
</comment>
<organism evidence="2 3">
    <name type="scientific">Fibrella forsythiae</name>
    <dbReference type="NCBI Taxonomy" id="2817061"/>
    <lineage>
        <taxon>Bacteria</taxon>
        <taxon>Pseudomonadati</taxon>
        <taxon>Bacteroidota</taxon>
        <taxon>Cytophagia</taxon>
        <taxon>Cytophagales</taxon>
        <taxon>Spirosomataceae</taxon>
        <taxon>Fibrella</taxon>
    </lineage>
</organism>
<feature type="compositionally biased region" description="Basic and acidic residues" evidence="1">
    <location>
        <begin position="150"/>
        <end position="169"/>
    </location>
</feature>